<feature type="domain" description="Phosphoacetylglucosamine mutase AMG1" evidence="20">
    <location>
        <begin position="184"/>
        <end position="279"/>
    </location>
</feature>
<evidence type="ECO:0000313" key="22">
    <source>
        <dbReference type="Proteomes" id="UP000678499"/>
    </source>
</evidence>
<dbReference type="GO" id="GO:0004610">
    <property type="term" value="F:phosphoacetylglucosamine mutase activity"/>
    <property type="evidence" value="ECO:0007669"/>
    <property type="project" value="UniProtKB-EC"/>
</dbReference>
<keyword evidence="11" id="KW-0119">Carbohydrate metabolism</keyword>
<keyword evidence="6" id="KW-0597">Phosphoprotein</keyword>
<evidence type="ECO:0000256" key="1">
    <source>
        <dbReference type="ARBA" id="ARBA00000558"/>
    </source>
</evidence>
<feature type="domain" description="Phosphoacetylglucosamine mutase AMG1" evidence="19">
    <location>
        <begin position="293"/>
        <end position="427"/>
    </location>
</feature>
<organism evidence="21">
    <name type="scientific">Notodromas monacha</name>
    <dbReference type="NCBI Taxonomy" id="399045"/>
    <lineage>
        <taxon>Eukaryota</taxon>
        <taxon>Metazoa</taxon>
        <taxon>Ecdysozoa</taxon>
        <taxon>Arthropoda</taxon>
        <taxon>Crustacea</taxon>
        <taxon>Oligostraca</taxon>
        <taxon>Ostracoda</taxon>
        <taxon>Podocopa</taxon>
        <taxon>Podocopida</taxon>
        <taxon>Cypridocopina</taxon>
        <taxon>Cypridoidea</taxon>
        <taxon>Cyprididae</taxon>
        <taxon>Notodromas</taxon>
    </lineage>
</organism>
<dbReference type="Gene3D" id="3.40.120.10">
    <property type="entry name" value="Alpha-D-Glucose-1,6-Bisphosphate, subunit A, domain 3"/>
    <property type="match status" value="2"/>
</dbReference>
<dbReference type="FunFam" id="3.40.120.10:FF:000015">
    <property type="entry name" value="Phosphoacetylglucosamine mutase"/>
    <property type="match status" value="1"/>
</dbReference>
<dbReference type="EMBL" id="CAJPEX010000735">
    <property type="protein sequence ID" value="CAG0917006.1"/>
    <property type="molecule type" value="Genomic_DNA"/>
</dbReference>
<feature type="domain" description="Alpha-D-phosphohexomutase alpha/beta/alpha" evidence="18">
    <location>
        <begin position="49"/>
        <end position="87"/>
    </location>
</feature>
<evidence type="ECO:0000256" key="14">
    <source>
        <dbReference type="ARBA" id="ARBA00060228"/>
    </source>
</evidence>
<dbReference type="Pfam" id="PF21405">
    <property type="entry name" value="AMG1_II"/>
    <property type="match status" value="1"/>
</dbReference>
<sequence length="1310" mass="146804">MHEELEAALKFHPRKNDKVFRYGTAGFRDLGAELDFIMFRMGLLAVMRSIEKEGQAIGVMVTASHNPEQDNGVKLVDPFGEMLEASWEGIATELVAASDEDLVQVLSKIGPLDKASIANVILGQDTRRSSEALAGAIADGVQCLGANLRTLGLVTTPQLHFVVACTNNKSYGAPSVDGYCAKLCAAFDKIHQGVTDVQKYSNKVVFDGANGVGVFAMKRFLKALGGDILNVEFFLPERGRLNENCGSDFVKTEQRLPLGMDVEPGTRCVSFDGDADRIVYYYNDSAKVFRLLDGDKISALVAGFLSDLLKKCGISAKLGVVQTAYANGSSTKYLEEVMGVPVACAKTGVKHLHKVAVELFDIGVYFEANGHGTVVFKESVKQEIRTKAGSDQNAQKLLAFVDLINETVGDALSIFLLVEAILMTRGWNMDDWNNSYSDLPNKMLKVLVKDRYSMETTDAERRCVKPVGIQEKIDEVVGKFVDGRSFVRPSGTEDVVRVYAEAATKPEADALAEQVADIVRTFCGERETLVSSMVACDAADVEDRLANFDEMQKSELLRFDVNVVDEMDLLVHDQQVTLAKSGFMHNFHLAKQPDEIKVMMFLVECLLPFAEEFVTMMSLLPLSEVQMELCSKIEDLSVYGDLLKETENNNASGSSNSFKVIPLTDTNLPDQNNVEIISQNEEPMEEDSESLVRRGFKWALSQIQKFFPHLFVVSELECLAALSEMDHDALELYFKLVQLDPKWYRVQEILQKANISEEDFVHIEDLKHLGLVYEKPGSRSCQKSVLRLPAAEILKLLKPYQLQQISEECGSSEASETRILQHVFGSDQVEEADKLRMIDCMAVEYCLDPSAVQLVEMMVMLLRAPEPSICIERVVTFAMAFKDFADVSVGHFNVQAINVLFPNRAAFRQYFLAWKCFEKVNAACVYKCYPLISEGVTWAVNALPTFRKRDSELPEFLLPFSMGTILCALTWNGIRALPSSKQFFDLIADALSRLLFQVEYMVDSRPVWHFYRIRFLRIIGRLSECVDAILAAAADPTIQANHWATLVLAKNALLKATKKRETNIKRTKNLAESPQATDLRIFTLKLIEENSKYQLTLRMRDNSWATVCLSSKDEVVTAFYEANFPHLGLGNRIDGSSCFVSLFGIFMWDELFMPLEAAFMFPVQKAPLDLISKDFYLRRSDEIDAKLEVIKSNFEEFVDFLGNCWEERSKVRQACLVEWDLFSSFSAFKELVLTIGSSVVILICQMFSKAFSTYSRNCPDFLFWNSGKNSKIHFVFLPRDDGDKQVKLKTWGSLLIGAGAIVDFCALKSL</sequence>
<dbReference type="PROSITE" id="PS00710">
    <property type="entry name" value="PGM_PMM"/>
    <property type="match status" value="1"/>
</dbReference>
<evidence type="ECO:0000259" key="17">
    <source>
        <dbReference type="Pfam" id="PF00408"/>
    </source>
</evidence>
<dbReference type="InterPro" id="IPR005844">
    <property type="entry name" value="A-D-PHexomutase_a/b/a-I"/>
</dbReference>
<evidence type="ECO:0000256" key="15">
    <source>
        <dbReference type="ARBA" id="ARBA00070218"/>
    </source>
</evidence>
<dbReference type="CDD" id="cd03086">
    <property type="entry name" value="PGM3"/>
    <property type="match status" value="1"/>
</dbReference>
<evidence type="ECO:0000256" key="8">
    <source>
        <dbReference type="ARBA" id="ARBA00022842"/>
    </source>
</evidence>
<evidence type="ECO:0000256" key="5">
    <source>
        <dbReference type="ARBA" id="ARBA00012731"/>
    </source>
</evidence>
<comment type="pathway">
    <text evidence="3">Nucleotide-sugar biosynthesis; UDP-N-acetyl-alpha-D-glucosamine biosynthesis; N-acetyl-alpha-D-glucosamine 1-phosphate from alpha-D-glucosamine 6-phosphate (route I): step 2/2.</text>
</comment>
<accession>A0A7R9BLU9</accession>
<feature type="domain" description="Alpha-D-phosphohexomutase C-terminal" evidence="17">
    <location>
        <begin position="472"/>
        <end position="517"/>
    </location>
</feature>
<dbReference type="GO" id="GO:0005975">
    <property type="term" value="P:carbohydrate metabolic process"/>
    <property type="evidence" value="ECO:0007669"/>
    <property type="project" value="InterPro"/>
</dbReference>
<dbReference type="FunFam" id="3.40.120.10:FF:000013">
    <property type="entry name" value="Phosphoacetylglucosamine mutase"/>
    <property type="match status" value="1"/>
</dbReference>
<evidence type="ECO:0000256" key="7">
    <source>
        <dbReference type="ARBA" id="ARBA00022723"/>
    </source>
</evidence>
<dbReference type="InterPro" id="IPR016657">
    <property type="entry name" value="PAGM"/>
</dbReference>
<dbReference type="GO" id="GO:0000287">
    <property type="term" value="F:magnesium ion binding"/>
    <property type="evidence" value="ECO:0007669"/>
    <property type="project" value="InterPro"/>
</dbReference>
<dbReference type="GO" id="GO:0006048">
    <property type="term" value="P:UDP-N-acetylglucosamine biosynthetic process"/>
    <property type="evidence" value="ECO:0007669"/>
    <property type="project" value="UniProtKB-UniPathway"/>
</dbReference>
<dbReference type="UniPathway" id="UPA00113">
    <property type="reaction ID" value="UER00530"/>
</dbReference>
<keyword evidence="10" id="KW-0413">Isomerase</keyword>
<evidence type="ECO:0000259" key="20">
    <source>
        <dbReference type="Pfam" id="PF21405"/>
    </source>
</evidence>
<dbReference type="EC" id="5.4.2.3" evidence="5"/>
<evidence type="ECO:0000256" key="2">
    <source>
        <dbReference type="ARBA" id="ARBA00001946"/>
    </source>
</evidence>
<dbReference type="PANTHER" id="PTHR45955:SF1">
    <property type="entry name" value="PHOSPHOACETYLGLUCOSAMINE MUTASE"/>
    <property type="match status" value="1"/>
</dbReference>
<gene>
    <name evidence="21" type="ORF">NMOB1V02_LOCUS4604</name>
</gene>
<proteinExistence type="inferred from homology"/>
<comment type="cofactor">
    <cofactor evidence="2">
        <name>Mg(2+)</name>
        <dbReference type="ChEBI" id="CHEBI:18420"/>
    </cofactor>
</comment>
<keyword evidence="22" id="KW-1185">Reference proteome</keyword>
<comment type="similarity">
    <text evidence="4">Belongs to the phosphohexose mutase family.</text>
</comment>
<dbReference type="Pfam" id="PF21404">
    <property type="entry name" value="AMG1_III"/>
    <property type="match status" value="1"/>
</dbReference>
<dbReference type="EMBL" id="OA882772">
    <property type="protein sequence ID" value="CAD7276854.1"/>
    <property type="molecule type" value="Genomic_DNA"/>
</dbReference>
<reference evidence="21" key="1">
    <citation type="submission" date="2020-11" db="EMBL/GenBank/DDBJ databases">
        <authorList>
            <person name="Tran Van P."/>
        </authorList>
    </citation>
    <scope>NUCLEOTIDE SEQUENCE</scope>
</reference>
<dbReference type="PANTHER" id="PTHR45955">
    <property type="entry name" value="PHOSPHOACETYLGLUCOSAMINE MUTASE"/>
    <property type="match status" value="1"/>
</dbReference>
<evidence type="ECO:0000256" key="9">
    <source>
        <dbReference type="ARBA" id="ARBA00022990"/>
    </source>
</evidence>
<keyword evidence="9" id="KW-0007">Acetylation</keyword>
<dbReference type="InterPro" id="IPR036900">
    <property type="entry name" value="A-D-PHexomutase_C_sf"/>
</dbReference>
<evidence type="ECO:0000259" key="18">
    <source>
        <dbReference type="Pfam" id="PF02878"/>
    </source>
</evidence>
<dbReference type="InterPro" id="IPR049023">
    <property type="entry name" value="AMG1_II"/>
</dbReference>
<evidence type="ECO:0000256" key="11">
    <source>
        <dbReference type="ARBA" id="ARBA00023277"/>
    </source>
</evidence>
<protein>
    <recommendedName>
        <fullName evidence="15">Phosphoacetylglucosamine mutase</fullName>
        <ecNumber evidence="5">5.4.2.3</ecNumber>
    </recommendedName>
    <alternativeName>
        <fullName evidence="13">Acetylglucosamine phosphomutase</fullName>
    </alternativeName>
    <alternativeName>
        <fullName evidence="12">N-acetylglucosamine-phosphate mutase</fullName>
    </alternativeName>
    <alternativeName>
        <fullName evidence="16">Phosphoglucomutase-3</fullName>
    </alternativeName>
</protein>
<comment type="function">
    <text evidence="14">Catalyzes the conversion of GlcNAc-6-P into GlcNAc-1-P during the synthesis of uridine diphosphate/UDP-GlcNAc, a sugar nucleotide critical to multiple glycosylation pathways including protein N- and O-glycosylation.</text>
</comment>
<comment type="catalytic activity">
    <reaction evidence="1">
        <text>N-acetyl-alpha-D-glucosamine 1-phosphate = N-acetyl-D-glucosamine 6-phosphate</text>
        <dbReference type="Rhea" id="RHEA:23804"/>
        <dbReference type="ChEBI" id="CHEBI:57513"/>
        <dbReference type="ChEBI" id="CHEBI:57776"/>
        <dbReference type="EC" id="5.4.2.3"/>
    </reaction>
</comment>
<dbReference type="SUPFAM" id="SSF55957">
    <property type="entry name" value="Phosphoglucomutase, C-terminal domain"/>
    <property type="match status" value="1"/>
</dbReference>
<evidence type="ECO:0000256" key="10">
    <source>
        <dbReference type="ARBA" id="ARBA00023235"/>
    </source>
</evidence>
<dbReference type="FunFam" id="3.30.310.50:FF:000003">
    <property type="entry name" value="Phosphoacetylglucosamine mutase"/>
    <property type="match status" value="1"/>
</dbReference>
<dbReference type="OrthoDB" id="1928at2759"/>
<evidence type="ECO:0000313" key="21">
    <source>
        <dbReference type="EMBL" id="CAD7276854.1"/>
    </source>
</evidence>
<dbReference type="InterPro" id="IPR005843">
    <property type="entry name" value="A-D-PHexomutase_C"/>
</dbReference>
<dbReference type="Pfam" id="PF02878">
    <property type="entry name" value="PGM_PMM_I"/>
    <property type="match status" value="2"/>
</dbReference>
<dbReference type="InterPro" id="IPR016066">
    <property type="entry name" value="A-D-PHexomutase_CS"/>
</dbReference>
<evidence type="ECO:0000259" key="19">
    <source>
        <dbReference type="Pfam" id="PF21404"/>
    </source>
</evidence>
<evidence type="ECO:0000256" key="4">
    <source>
        <dbReference type="ARBA" id="ARBA00010231"/>
    </source>
</evidence>
<dbReference type="Pfam" id="PF00408">
    <property type="entry name" value="PGM_PMM_IV"/>
    <property type="match status" value="1"/>
</dbReference>
<evidence type="ECO:0000256" key="13">
    <source>
        <dbReference type="ARBA" id="ARBA00032065"/>
    </source>
</evidence>
<keyword evidence="8" id="KW-0460">Magnesium</keyword>
<dbReference type="Gene3D" id="3.30.310.50">
    <property type="entry name" value="Alpha-D-phosphohexomutase, C-terminal domain"/>
    <property type="match status" value="1"/>
</dbReference>
<dbReference type="Proteomes" id="UP000678499">
    <property type="component" value="Unassembled WGS sequence"/>
</dbReference>
<name>A0A7R9BLU9_9CRUS</name>
<evidence type="ECO:0000256" key="6">
    <source>
        <dbReference type="ARBA" id="ARBA00022553"/>
    </source>
</evidence>
<dbReference type="SUPFAM" id="SSF53738">
    <property type="entry name" value="Phosphoglucomutase, first 3 domains"/>
    <property type="match status" value="3"/>
</dbReference>
<evidence type="ECO:0000256" key="12">
    <source>
        <dbReference type="ARBA" id="ARBA00031926"/>
    </source>
</evidence>
<feature type="domain" description="Alpha-D-phosphohexomutase alpha/beta/alpha" evidence="18">
    <location>
        <begin position="116"/>
        <end position="164"/>
    </location>
</feature>
<evidence type="ECO:0000256" key="3">
    <source>
        <dbReference type="ARBA" id="ARBA00004865"/>
    </source>
</evidence>
<dbReference type="InterPro" id="IPR016055">
    <property type="entry name" value="A-D-PHexomutase_a/b/a-I/II/III"/>
</dbReference>
<keyword evidence="7" id="KW-0479">Metal-binding</keyword>
<evidence type="ECO:0000256" key="16">
    <source>
        <dbReference type="ARBA" id="ARBA00081059"/>
    </source>
</evidence>
<dbReference type="InterPro" id="IPR049022">
    <property type="entry name" value="AMG1_III"/>
</dbReference>